<proteinExistence type="predicted"/>
<keyword evidence="2" id="KW-0233">DNA recombination</keyword>
<dbReference type="EMBL" id="FNHM01000001">
    <property type="protein sequence ID" value="SDL91384.1"/>
    <property type="molecule type" value="Genomic_DNA"/>
</dbReference>
<evidence type="ECO:0000313" key="4">
    <source>
        <dbReference type="Proteomes" id="UP000183853"/>
    </source>
</evidence>
<sequence>MPVAVNREPRQTPYRKYRFLVLPLISVFKAEIASDDELLEAAAIIQGKYLIRPFKSDSGKYELRNVPVILKPDGTIWRHGSLYILSRASEYSPPSDQTLRSYAKGLVDYVNTLAIDQVDYLSTPLRQSNRPTYHYRAELEERIKGNLLATSTANSRISIVVNFYRWMKNRFDYHPTQDLWIEIKKYVRYNNRQGFSSGREVITTNLNITSSPEVNTGEYIVDGGKLYPYCEEQQRTLIKVLFETQNTEMILSFLVALTSGARSLATYTLRTTDIVNPEAVRGTEVAIRIGHRTAIDNKNNKSMNIYIPSWLNRLIYIYINSERYNKRASKAGQPTDGAQYVFLTSHGNPFHIAKSDMRRGQDNPIQEGNSVRKFISEKLQPALNKLETSFKFRFHNLRACFGMNLLEEKLKGLPVNSVAYTRALGKVQQRMGHSERSTTERYLNYLEDKELTFQAQSMFEQHLQTMSENYVYC</sequence>
<comment type="caution">
    <text evidence="3">The sequence shown here is derived from an EMBL/GenBank/DDBJ whole genome shotgun (WGS) entry which is preliminary data.</text>
</comment>
<keyword evidence="1" id="KW-0229">DNA integration</keyword>
<protein>
    <recommendedName>
        <fullName evidence="5">Site-specific integrase</fullName>
    </recommendedName>
</protein>
<dbReference type="RefSeq" id="WP_074804620.1">
    <property type="nucleotide sequence ID" value="NZ_MVAZ01000076.1"/>
</dbReference>
<dbReference type="PANTHER" id="PTHR30349:SF64">
    <property type="entry name" value="PROPHAGE INTEGRASE INTD-RELATED"/>
    <property type="match status" value="1"/>
</dbReference>
<reference evidence="3 4" key="1">
    <citation type="submission" date="2016-10" db="EMBL/GenBank/DDBJ databases">
        <authorList>
            <person name="Varghese N."/>
            <person name="Submissions S."/>
        </authorList>
    </citation>
    <scope>NUCLEOTIDE SEQUENCE [LARGE SCALE GENOMIC DNA]</scope>
    <source>
        <strain evidence="3 4">BS2122</strain>
    </source>
</reference>
<organism evidence="3 4">
    <name type="scientific">Pseudomonas syringae</name>
    <dbReference type="NCBI Taxonomy" id="317"/>
    <lineage>
        <taxon>Bacteria</taxon>
        <taxon>Pseudomonadati</taxon>
        <taxon>Pseudomonadota</taxon>
        <taxon>Gammaproteobacteria</taxon>
        <taxon>Pseudomonadales</taxon>
        <taxon>Pseudomonadaceae</taxon>
        <taxon>Pseudomonas</taxon>
    </lineage>
</organism>
<evidence type="ECO:0000256" key="1">
    <source>
        <dbReference type="ARBA" id="ARBA00022908"/>
    </source>
</evidence>
<dbReference type="PANTHER" id="PTHR30349">
    <property type="entry name" value="PHAGE INTEGRASE-RELATED"/>
    <property type="match status" value="1"/>
</dbReference>
<name>A0AB37ZDX4_PSESX</name>
<dbReference type="Gene3D" id="1.10.443.10">
    <property type="entry name" value="Intergrase catalytic core"/>
    <property type="match status" value="1"/>
</dbReference>
<evidence type="ECO:0008006" key="5">
    <source>
        <dbReference type="Google" id="ProtNLM"/>
    </source>
</evidence>
<dbReference type="InterPro" id="IPR050090">
    <property type="entry name" value="Tyrosine_recombinase_XerCD"/>
</dbReference>
<accession>A0AB37ZDX4</accession>
<gene>
    <name evidence="3" type="ORF">SAMN05444505_10143</name>
</gene>
<evidence type="ECO:0000313" key="3">
    <source>
        <dbReference type="EMBL" id="SDL91384.1"/>
    </source>
</evidence>
<dbReference type="AlphaFoldDB" id="A0AB37ZDX4"/>
<dbReference type="InterPro" id="IPR011010">
    <property type="entry name" value="DNA_brk_join_enz"/>
</dbReference>
<dbReference type="GO" id="GO:0015074">
    <property type="term" value="P:DNA integration"/>
    <property type="evidence" value="ECO:0007669"/>
    <property type="project" value="UniProtKB-KW"/>
</dbReference>
<dbReference type="Proteomes" id="UP000183853">
    <property type="component" value="Unassembled WGS sequence"/>
</dbReference>
<dbReference type="SUPFAM" id="SSF56349">
    <property type="entry name" value="DNA breaking-rejoining enzymes"/>
    <property type="match status" value="1"/>
</dbReference>
<dbReference type="GO" id="GO:0006310">
    <property type="term" value="P:DNA recombination"/>
    <property type="evidence" value="ECO:0007669"/>
    <property type="project" value="UniProtKB-KW"/>
</dbReference>
<evidence type="ECO:0000256" key="2">
    <source>
        <dbReference type="ARBA" id="ARBA00023172"/>
    </source>
</evidence>
<dbReference type="InterPro" id="IPR013762">
    <property type="entry name" value="Integrase-like_cat_sf"/>
</dbReference>
<dbReference type="GO" id="GO:0003677">
    <property type="term" value="F:DNA binding"/>
    <property type="evidence" value="ECO:0007669"/>
    <property type="project" value="InterPro"/>
</dbReference>